<reference evidence="8" key="1">
    <citation type="journal article" date="2021" name="Nat. Microbiol.">
        <title>Cocultivation of an ultrasmall environmental parasitic bacterium with lytic ability against bacteria associated with wastewater foams.</title>
        <authorList>
            <person name="Batinovic S."/>
            <person name="Rose J.J.A."/>
            <person name="Ratcliffe J."/>
            <person name="Seviour R.J."/>
            <person name="Petrovski S."/>
        </authorList>
    </citation>
    <scope>NUCLEOTIDE SEQUENCE</scope>
    <source>
        <strain evidence="8">CON44</strain>
    </source>
</reference>
<proteinExistence type="inferred from homology"/>
<evidence type="ECO:0000256" key="1">
    <source>
        <dbReference type="ARBA" id="ARBA00003318"/>
    </source>
</evidence>
<name>A0A857KRS3_9ACTN</name>
<dbReference type="InterPro" id="IPR013766">
    <property type="entry name" value="Thioredoxin_domain"/>
</dbReference>
<dbReference type="SUPFAM" id="SSF52833">
    <property type="entry name" value="Thioredoxin-like"/>
    <property type="match status" value="1"/>
</dbReference>
<protein>
    <submittedName>
        <fullName evidence="8">Tetratricopeptide repeat protein</fullName>
    </submittedName>
</protein>
<sequence>MSGAVDLTALKERADAQRAASQSRGPAPQSPPSAAPGHAGQTPPAGGGPAVIDVTDATFETDVIERSTRQLVVVDLWATWCGPCKQLSPILESLAAQANGAWVLAKVDVDANPGIAQAFRAQSIPMVIAIAQGQPVTAFQGVQPAGQVAAWIDDILAKVGHTFTGAPGEAVDEPVVDERMAAADDKMNAGDFAGALEAYKAIVAEEPGNLEAASLVRNLEFMIRASAHDPSIVQTAAPGDVDAQLAAADVLLANQQPEAAFDRIIALVKVASGDDRTAARTRLLELFELFDPAEPFVVTARRKLASALF</sequence>
<dbReference type="InterPro" id="IPR036249">
    <property type="entry name" value="Thioredoxin-like_sf"/>
</dbReference>
<keyword evidence="3" id="KW-0813">Transport</keyword>
<comment type="function">
    <text evidence="1">Participates in various redox reactions through the reversible oxidation of its active center dithiol to a disulfide and catalyzes dithiol-disulfide exchange reactions.</text>
</comment>
<evidence type="ECO:0000313" key="8">
    <source>
        <dbReference type="EMBL" id="QHN41918.1"/>
    </source>
</evidence>
<dbReference type="GO" id="GO:0005829">
    <property type="term" value="C:cytosol"/>
    <property type="evidence" value="ECO:0007669"/>
    <property type="project" value="TreeGrafter"/>
</dbReference>
<dbReference type="Pfam" id="PF14561">
    <property type="entry name" value="TPR_20"/>
    <property type="match status" value="1"/>
</dbReference>
<dbReference type="GO" id="GO:0015035">
    <property type="term" value="F:protein-disulfide reductase activity"/>
    <property type="evidence" value="ECO:0007669"/>
    <property type="project" value="TreeGrafter"/>
</dbReference>
<comment type="similarity">
    <text evidence="2">Belongs to the thioredoxin family.</text>
</comment>
<keyword evidence="5" id="KW-1015">Disulfide bond</keyword>
<dbReference type="RefSeq" id="WP_005192662.1">
    <property type="nucleotide sequence ID" value="NZ_CP045804.1"/>
</dbReference>
<feature type="compositionally biased region" description="Low complexity" evidence="7">
    <location>
        <begin position="17"/>
        <end position="27"/>
    </location>
</feature>
<keyword evidence="6" id="KW-0676">Redox-active center</keyword>
<evidence type="ECO:0000256" key="5">
    <source>
        <dbReference type="ARBA" id="ARBA00023157"/>
    </source>
</evidence>
<evidence type="ECO:0000256" key="6">
    <source>
        <dbReference type="ARBA" id="ARBA00023284"/>
    </source>
</evidence>
<dbReference type="PROSITE" id="PS00194">
    <property type="entry name" value="THIOREDOXIN_1"/>
    <property type="match status" value="1"/>
</dbReference>
<accession>A0A857KRS3</accession>
<dbReference type="GO" id="GO:0006950">
    <property type="term" value="P:response to stress"/>
    <property type="evidence" value="ECO:0007669"/>
    <property type="project" value="UniProtKB-ARBA"/>
</dbReference>
<gene>
    <name evidence="8" type="ORF">GII30_08770</name>
</gene>
<dbReference type="Pfam" id="PF00085">
    <property type="entry name" value="Thioredoxin"/>
    <property type="match status" value="1"/>
</dbReference>
<dbReference type="PANTHER" id="PTHR45663">
    <property type="entry name" value="GEO12009P1"/>
    <property type="match status" value="1"/>
</dbReference>
<dbReference type="PANTHER" id="PTHR45663:SF11">
    <property type="entry name" value="GEO12009P1"/>
    <property type="match status" value="1"/>
</dbReference>
<dbReference type="CDD" id="cd02956">
    <property type="entry name" value="ybbN"/>
    <property type="match status" value="1"/>
</dbReference>
<keyword evidence="4" id="KW-0249">Electron transport</keyword>
<dbReference type="Gene3D" id="3.40.30.10">
    <property type="entry name" value="Glutaredoxin"/>
    <property type="match status" value="1"/>
</dbReference>
<evidence type="ECO:0000256" key="4">
    <source>
        <dbReference type="ARBA" id="ARBA00022982"/>
    </source>
</evidence>
<dbReference type="InterPro" id="IPR017937">
    <property type="entry name" value="Thioredoxin_CS"/>
</dbReference>
<dbReference type="InterPro" id="IPR011990">
    <property type="entry name" value="TPR-like_helical_dom_sf"/>
</dbReference>
<dbReference type="AlphaFoldDB" id="A0A857KRS3"/>
<evidence type="ECO:0000256" key="7">
    <source>
        <dbReference type="SAM" id="MobiDB-lite"/>
    </source>
</evidence>
<organism evidence="8">
    <name type="scientific">Gordonia amarae</name>
    <dbReference type="NCBI Taxonomy" id="36821"/>
    <lineage>
        <taxon>Bacteria</taxon>
        <taxon>Bacillati</taxon>
        <taxon>Actinomycetota</taxon>
        <taxon>Actinomycetes</taxon>
        <taxon>Mycobacteriales</taxon>
        <taxon>Gordoniaceae</taxon>
        <taxon>Gordonia</taxon>
    </lineage>
</organism>
<dbReference type="Gene3D" id="1.25.40.10">
    <property type="entry name" value="Tetratricopeptide repeat domain"/>
    <property type="match status" value="1"/>
</dbReference>
<feature type="compositionally biased region" description="Low complexity" evidence="7">
    <location>
        <begin position="35"/>
        <end position="44"/>
    </location>
</feature>
<dbReference type="PROSITE" id="PS51352">
    <property type="entry name" value="THIOREDOXIN_2"/>
    <property type="match status" value="1"/>
</dbReference>
<dbReference type="EMBL" id="CP045810">
    <property type="protein sequence ID" value="QHN41918.1"/>
    <property type="molecule type" value="Genomic_DNA"/>
</dbReference>
<feature type="region of interest" description="Disordered" evidence="7">
    <location>
        <begin position="1"/>
        <end position="52"/>
    </location>
</feature>
<evidence type="ECO:0000256" key="3">
    <source>
        <dbReference type="ARBA" id="ARBA00022448"/>
    </source>
</evidence>
<evidence type="ECO:0000256" key="2">
    <source>
        <dbReference type="ARBA" id="ARBA00008987"/>
    </source>
</evidence>
<dbReference type="GO" id="GO:0045454">
    <property type="term" value="P:cell redox homeostasis"/>
    <property type="evidence" value="ECO:0007669"/>
    <property type="project" value="TreeGrafter"/>
</dbReference>